<name>A0AAD5SDY6_9FUNG</name>
<comment type="caution">
    <text evidence="2">The sequence shown here is derived from an EMBL/GenBank/DDBJ whole genome shotgun (WGS) entry which is preliminary data.</text>
</comment>
<evidence type="ECO:0000313" key="3">
    <source>
        <dbReference type="Proteomes" id="UP001212841"/>
    </source>
</evidence>
<proteinExistence type="predicted"/>
<dbReference type="EMBL" id="JADGJD010000451">
    <property type="protein sequence ID" value="KAJ3050966.1"/>
    <property type="molecule type" value="Genomic_DNA"/>
</dbReference>
<dbReference type="AlphaFoldDB" id="A0AAD5SDY6"/>
<keyword evidence="3" id="KW-1185">Reference proteome</keyword>
<feature type="region of interest" description="Disordered" evidence="1">
    <location>
        <begin position="1"/>
        <end position="80"/>
    </location>
</feature>
<sequence>MAEGYDEVDAYAQGGSSHHDDFSGYMDDQYDQQYAENPAAAGADDGAGAQHAEANEAEAMTGVVKNAQGNILDPNKSDTG</sequence>
<protein>
    <submittedName>
        <fullName evidence="2">Uncharacterized protein</fullName>
    </submittedName>
</protein>
<feature type="compositionally biased region" description="Low complexity" evidence="1">
    <location>
        <begin position="39"/>
        <end position="49"/>
    </location>
</feature>
<evidence type="ECO:0000313" key="2">
    <source>
        <dbReference type="EMBL" id="KAJ3050966.1"/>
    </source>
</evidence>
<gene>
    <name evidence="2" type="ORF">HK097_008059</name>
</gene>
<organism evidence="2 3">
    <name type="scientific">Rhizophlyctis rosea</name>
    <dbReference type="NCBI Taxonomy" id="64517"/>
    <lineage>
        <taxon>Eukaryota</taxon>
        <taxon>Fungi</taxon>
        <taxon>Fungi incertae sedis</taxon>
        <taxon>Chytridiomycota</taxon>
        <taxon>Chytridiomycota incertae sedis</taxon>
        <taxon>Chytridiomycetes</taxon>
        <taxon>Rhizophlyctidales</taxon>
        <taxon>Rhizophlyctidaceae</taxon>
        <taxon>Rhizophlyctis</taxon>
    </lineage>
</organism>
<evidence type="ECO:0000256" key="1">
    <source>
        <dbReference type="SAM" id="MobiDB-lite"/>
    </source>
</evidence>
<accession>A0AAD5SDY6</accession>
<dbReference type="Proteomes" id="UP001212841">
    <property type="component" value="Unassembled WGS sequence"/>
</dbReference>
<reference evidence="2" key="1">
    <citation type="submission" date="2020-05" db="EMBL/GenBank/DDBJ databases">
        <title>Phylogenomic resolution of chytrid fungi.</title>
        <authorList>
            <person name="Stajich J.E."/>
            <person name="Amses K."/>
            <person name="Simmons R."/>
            <person name="Seto K."/>
            <person name="Myers J."/>
            <person name="Bonds A."/>
            <person name="Quandt C.A."/>
            <person name="Barry K."/>
            <person name="Liu P."/>
            <person name="Grigoriev I."/>
            <person name="Longcore J.E."/>
            <person name="James T.Y."/>
        </authorList>
    </citation>
    <scope>NUCLEOTIDE SEQUENCE</scope>
    <source>
        <strain evidence="2">JEL0318</strain>
    </source>
</reference>